<dbReference type="OrthoDB" id="340346at2759"/>
<protein>
    <submittedName>
        <fullName evidence="8">Protein phosphatase PP2A regulatory subunit A</fullName>
    </submittedName>
</protein>
<proteinExistence type="inferred from homology"/>
<reference evidence="8" key="1">
    <citation type="submission" date="2014-09" db="EMBL/GenBank/DDBJ databases">
        <title>Draft genome sequence of an oleaginous Mucoromycotina fungus Mucor ambiguus NBRC6742.</title>
        <authorList>
            <person name="Takeda I."/>
            <person name="Yamane N."/>
            <person name="Morita T."/>
            <person name="Tamano K."/>
            <person name="Machida M."/>
            <person name="Baker S."/>
            <person name="Koike H."/>
        </authorList>
    </citation>
    <scope>NUCLEOTIDE SEQUENCE</scope>
    <source>
        <strain evidence="8">NBRC 6742</strain>
    </source>
</reference>
<dbReference type="PANTHER" id="PTHR10648:SF4">
    <property type="entry name" value="PROTEIN PHOSPHATASE 2 (FORMERLY 2A), REGULATORY SUBUNIT A, BETA ISOFORM-RELATED"/>
    <property type="match status" value="1"/>
</dbReference>
<dbReference type="GO" id="GO:0005634">
    <property type="term" value="C:nucleus"/>
    <property type="evidence" value="ECO:0007669"/>
    <property type="project" value="UniProtKB-ARBA"/>
</dbReference>
<dbReference type="SUPFAM" id="SSF48371">
    <property type="entry name" value="ARM repeat"/>
    <property type="match status" value="1"/>
</dbReference>
<dbReference type="GO" id="GO:0005829">
    <property type="term" value="C:cytosol"/>
    <property type="evidence" value="ECO:0007669"/>
    <property type="project" value="TreeGrafter"/>
</dbReference>
<dbReference type="EMBL" id="DF836687">
    <property type="protein sequence ID" value="GAN10759.1"/>
    <property type="molecule type" value="Genomic_DNA"/>
</dbReference>
<dbReference type="GO" id="GO:0019888">
    <property type="term" value="F:protein phosphatase regulator activity"/>
    <property type="evidence" value="ECO:0007669"/>
    <property type="project" value="TreeGrafter"/>
</dbReference>
<dbReference type="Pfam" id="PF22646">
    <property type="entry name" value="PPP2R1A-like_HEAT"/>
    <property type="match status" value="1"/>
</dbReference>
<dbReference type="PROSITE" id="PS50077">
    <property type="entry name" value="HEAT_REPEAT"/>
    <property type="match status" value="11"/>
</dbReference>
<feature type="repeat" description="HEAT" evidence="3">
    <location>
        <begin position="582"/>
        <end position="619"/>
    </location>
</feature>
<feature type="repeat" description="HEAT" evidence="3">
    <location>
        <begin position="77"/>
        <end position="115"/>
    </location>
</feature>
<dbReference type="Gene3D" id="1.25.10.10">
    <property type="entry name" value="Leucine-rich Repeat Variant"/>
    <property type="match status" value="1"/>
</dbReference>
<dbReference type="InterPro" id="IPR016024">
    <property type="entry name" value="ARM-type_fold"/>
</dbReference>
<feature type="repeat" description="HEAT" evidence="3">
    <location>
        <begin position="154"/>
        <end position="192"/>
    </location>
</feature>
<feature type="compositionally biased region" description="Polar residues" evidence="5">
    <location>
        <begin position="1"/>
        <end position="10"/>
    </location>
</feature>
<dbReference type="InterPro" id="IPR015943">
    <property type="entry name" value="WD40/YVTN_repeat-like_dom_sf"/>
</dbReference>
<dbReference type="PROSITE" id="PS50082">
    <property type="entry name" value="WD_REPEATS_2"/>
    <property type="match status" value="1"/>
</dbReference>
<dbReference type="Gene3D" id="2.130.10.10">
    <property type="entry name" value="YVTN repeat-like/Quinoprotein amine dehydrogenase"/>
    <property type="match status" value="1"/>
</dbReference>
<feature type="repeat" description="HEAT" evidence="3">
    <location>
        <begin position="270"/>
        <end position="308"/>
    </location>
</feature>
<dbReference type="PANTHER" id="PTHR10648">
    <property type="entry name" value="SERINE/THREONINE-PROTEIN PHOSPHATASE PP2A 65 KDA REGULATORY SUBUNIT"/>
    <property type="match status" value="1"/>
</dbReference>
<feature type="repeat" description="HEAT" evidence="3">
    <location>
        <begin position="387"/>
        <end position="425"/>
    </location>
</feature>
<feature type="domain" description="Phosphatase PP2A regulatory subunit A/Splicing factor 3B subunit 1-like HEAT repeat" evidence="6">
    <location>
        <begin position="342"/>
        <end position="418"/>
    </location>
</feature>
<dbReference type="SUPFAM" id="SSF50978">
    <property type="entry name" value="WD40 repeat-like"/>
    <property type="match status" value="1"/>
</dbReference>
<feature type="repeat" description="WD" evidence="4">
    <location>
        <begin position="952"/>
        <end position="993"/>
    </location>
</feature>
<dbReference type="GO" id="GO:0000159">
    <property type="term" value="C:protein phosphatase type 2A complex"/>
    <property type="evidence" value="ECO:0007669"/>
    <property type="project" value="TreeGrafter"/>
</dbReference>
<evidence type="ECO:0000313" key="8">
    <source>
        <dbReference type="EMBL" id="GAN10759.1"/>
    </source>
</evidence>
<dbReference type="STRING" id="91626.A0A0C9MTM9"/>
<dbReference type="Pfam" id="PF02985">
    <property type="entry name" value="HEAT"/>
    <property type="match status" value="1"/>
</dbReference>
<organism evidence="8">
    <name type="scientific">Mucor ambiguus</name>
    <dbReference type="NCBI Taxonomy" id="91626"/>
    <lineage>
        <taxon>Eukaryota</taxon>
        <taxon>Fungi</taxon>
        <taxon>Fungi incertae sedis</taxon>
        <taxon>Mucoromycota</taxon>
        <taxon>Mucoromycotina</taxon>
        <taxon>Mucoromycetes</taxon>
        <taxon>Mucorales</taxon>
        <taxon>Mucorineae</taxon>
        <taxon>Mucoraceae</taxon>
        <taxon>Mucor</taxon>
    </lineage>
</organism>
<dbReference type="InterPro" id="IPR000357">
    <property type="entry name" value="HEAT"/>
</dbReference>
<dbReference type="InterPro" id="IPR021133">
    <property type="entry name" value="HEAT_type_2"/>
</dbReference>
<dbReference type="FunFam" id="1.25.10.10:FF:000062">
    <property type="entry name" value="Serine/threonine-protein phosphatase 2A regulatory subunit A alpha isoform"/>
    <property type="match status" value="1"/>
</dbReference>
<evidence type="ECO:0000256" key="5">
    <source>
        <dbReference type="SAM" id="MobiDB-lite"/>
    </source>
</evidence>
<evidence type="ECO:0000313" key="9">
    <source>
        <dbReference type="Proteomes" id="UP000053815"/>
    </source>
</evidence>
<dbReference type="SMART" id="SM00320">
    <property type="entry name" value="WD40"/>
    <property type="match status" value="3"/>
</dbReference>
<dbReference type="InterPro" id="IPR055231">
    <property type="entry name" value="2AA_helical"/>
</dbReference>
<dbReference type="InterPro" id="IPR011989">
    <property type="entry name" value="ARM-like"/>
</dbReference>
<dbReference type="Proteomes" id="UP000053815">
    <property type="component" value="Unassembled WGS sequence"/>
</dbReference>
<dbReference type="Pfam" id="PF00400">
    <property type="entry name" value="WD40"/>
    <property type="match status" value="1"/>
</dbReference>
<name>A0A0C9MTM9_9FUNG</name>
<evidence type="ECO:0000256" key="4">
    <source>
        <dbReference type="PROSITE-ProRule" id="PRU00221"/>
    </source>
</evidence>
<dbReference type="InterPro" id="IPR001680">
    <property type="entry name" value="WD40_rpt"/>
</dbReference>
<feature type="repeat" description="HEAT" evidence="3">
    <location>
        <begin position="465"/>
        <end position="503"/>
    </location>
</feature>
<dbReference type="AlphaFoldDB" id="A0A0C9MTM9"/>
<dbReference type="InterPro" id="IPR036322">
    <property type="entry name" value="WD40_repeat_dom_sf"/>
</dbReference>
<feature type="repeat" description="HEAT" evidence="3">
    <location>
        <begin position="116"/>
        <end position="153"/>
    </location>
</feature>
<evidence type="ECO:0000256" key="2">
    <source>
        <dbReference type="ARBA" id="ARBA00038332"/>
    </source>
</evidence>
<feature type="repeat" description="HEAT" evidence="3">
    <location>
        <begin position="309"/>
        <end position="347"/>
    </location>
</feature>
<dbReference type="InterPro" id="IPR054573">
    <property type="entry name" value="PP2A/SF3B1-like_HEAT"/>
</dbReference>
<evidence type="ECO:0000259" key="6">
    <source>
        <dbReference type="Pfam" id="PF22646"/>
    </source>
</evidence>
<keyword evidence="9" id="KW-1185">Reference proteome</keyword>
<keyword evidence="4" id="KW-0853">WD repeat</keyword>
<feature type="repeat" description="HEAT" evidence="3">
    <location>
        <begin position="231"/>
        <end position="269"/>
    </location>
</feature>
<dbReference type="InterPro" id="IPR051023">
    <property type="entry name" value="PP2A_Regulatory_Subunit_A"/>
</dbReference>
<feature type="domain" description="Phosphatase 2A Regulatory Subunit A helical" evidence="7">
    <location>
        <begin position="243"/>
        <end position="337"/>
    </location>
</feature>
<accession>A0A0C9MTM9</accession>
<sequence length="1081" mass="120770">MEVDPTTTSAPAAAHQETTDTNSHVNNEPSAMEITTAPTDTATSSTEEAASNMDNTMINNLGAEPISRASEEQELYPIAVLVDELKNEDVQLRLNAIRNLGTIAMALGPQRTRDELIPFLNDGIDDEDEVLLAVAEELANFSEYVGGPEYAHYLLNPLENLATVEEVLVRDKAVESMNTIVKLLNPSQITHYFLPLLKRLTTADWFTGRISACGLYAVGYSKCTPEQQNDLRTAFAQLIQDDTPMVKRAAAKALADFSKELTEQQLISHILPLFLRLTNDDQDTVRLLTVEDLVQIAKMFSPDECRQYLLSTLRSLGQDRSWRVRYMVATHFNELCEALGDSITREEMVTLFVSLIKDSEGEVKILSIGQAPAYSKLIDQQVVIDKILPCMKDLVIDTNQHVRAAVATNISGFAPILGKDLTIEYLLPLFLQLLKDDFPDVRLNIISKLENVNQVIGVERLSQSLLPAIVELAEDKQWRVRLAIIEYIPLLASQLGVGFFDEKLLGLCLSWLGDAVFSIRDAATTNLKKLVEIFGNDWAKDTVLPQVIDMAHNENYLYRMTTLFTLSTMATSLTPEVIKEKVLPTVLGLVDDPIPNVRFNVAKSLEVLVPILKQHSNAEVSSKVIQVLDKLSKDTDVDVRFFAEKALVLGEYPSSASASSTMMADDTPTFISLPHLTKYSEEAQNKPVFEQDNIITEDMCIRGIDMQGINWFKESMTRDEYRNQRIKEYETYLSCKSDDEDDTLEEQIQSQQTKPVAKNEEYYTFKSSKINEPCSIGHFQLRNLVWATNKNNVYYICGDTVRQWSPQRQKSAQVMDLSTANIPGSISFKITSMTCAQQVLFAGGFQGECTWKSLDSDSTIQYLSNANTTSGITNYTDIIRDKKGVLLGIVSNNDASIKCINLTTAQIQKTLTLPFAVNCSSISPDQNMLCLVGDSTETHLMDANNGEPIAKINEHFDFSFACCWHPDGRTFATGNQDRTTRVYDVRNTSTALHVLGSHVGAIRSLHYSNDGQYLAAAEPIDFVHIYETQTYSSSQVVDMFGDIAGVSFTPEDQSLFIANTDERVGGIFEFQKVEEDPIFYF</sequence>
<feature type="compositionally biased region" description="Polar residues" evidence="5">
    <location>
        <begin position="19"/>
        <end position="29"/>
    </location>
</feature>
<evidence type="ECO:0000259" key="7">
    <source>
        <dbReference type="Pfam" id="PF22956"/>
    </source>
</evidence>
<feature type="region of interest" description="Disordered" evidence="5">
    <location>
        <begin position="1"/>
        <end position="29"/>
    </location>
</feature>
<evidence type="ECO:0000256" key="3">
    <source>
        <dbReference type="PROSITE-ProRule" id="PRU00103"/>
    </source>
</evidence>
<gene>
    <name evidence="8" type="ORF">MAM1_0398d10306</name>
</gene>
<feature type="repeat" description="HEAT" evidence="3">
    <location>
        <begin position="426"/>
        <end position="464"/>
    </location>
</feature>
<dbReference type="Pfam" id="PF22956">
    <property type="entry name" value="VPS15-like_hel"/>
    <property type="match status" value="1"/>
</dbReference>
<feature type="repeat" description="HEAT" evidence="3">
    <location>
        <begin position="543"/>
        <end position="581"/>
    </location>
</feature>
<keyword evidence="1" id="KW-0677">Repeat</keyword>
<evidence type="ECO:0000256" key="1">
    <source>
        <dbReference type="ARBA" id="ARBA00022737"/>
    </source>
</evidence>
<comment type="similarity">
    <text evidence="2">Belongs to the phosphatase 2A regulatory subunit A family.</text>
</comment>